<comment type="subcellular location">
    <subcellularLocation>
        <location evidence="2">Mitochondrion</location>
    </subcellularLocation>
</comment>
<comment type="function">
    <text evidence="10">Hydrolyzes 3-hydroxyisobutyryl-CoA (HIBYL-CoA), a saline catabolite. Has high activity toward isobutyryl-CoA. Could be an isobutyryl-CoA dehydrogenase that functions in valine catabolism. Also hydrolyzes 3-hydroxypropanoyl-CoA.</text>
</comment>
<evidence type="ECO:0000256" key="4">
    <source>
        <dbReference type="ARBA" id="ARBA00005254"/>
    </source>
</evidence>
<dbReference type="PANTHER" id="PTHR43176:SF3">
    <property type="entry name" value="3-HYDROXYISOBUTYRYL-COA HYDROLASE, MITOCHONDRIAL"/>
    <property type="match status" value="1"/>
</dbReference>
<evidence type="ECO:0000256" key="10">
    <source>
        <dbReference type="ARBA" id="ARBA00024871"/>
    </source>
</evidence>
<dbReference type="Pfam" id="PF16113">
    <property type="entry name" value="ECH_2"/>
    <property type="match status" value="1"/>
</dbReference>
<dbReference type="CDD" id="cd06558">
    <property type="entry name" value="crotonase-like"/>
    <property type="match status" value="1"/>
</dbReference>
<name>A0A814JL34_9BILA</name>
<feature type="chain" id="PRO_5035684522" description="3-hydroxyisobutyryl-CoA hydrolase, mitochondrial" evidence="12">
    <location>
        <begin position="18"/>
        <end position="416"/>
    </location>
</feature>
<dbReference type="UniPathway" id="UPA00362"/>
<evidence type="ECO:0000256" key="3">
    <source>
        <dbReference type="ARBA" id="ARBA00005109"/>
    </source>
</evidence>
<dbReference type="Proteomes" id="UP000663881">
    <property type="component" value="Unassembled WGS sequence"/>
</dbReference>
<comment type="pathway">
    <text evidence="3">Amino-acid degradation; L-valine degradation.</text>
</comment>
<dbReference type="EMBL" id="CAJNON010000151">
    <property type="protein sequence ID" value="CAF1039173.1"/>
    <property type="molecule type" value="Genomic_DNA"/>
</dbReference>
<dbReference type="Proteomes" id="UP000663891">
    <property type="component" value="Unassembled WGS sequence"/>
</dbReference>
<dbReference type="InterPro" id="IPR029045">
    <property type="entry name" value="ClpP/crotonase-like_dom_sf"/>
</dbReference>
<dbReference type="EC" id="3.1.2.4" evidence="5"/>
<evidence type="ECO:0000313" key="17">
    <source>
        <dbReference type="Proteomes" id="UP000663891"/>
    </source>
</evidence>
<proteinExistence type="inferred from homology"/>
<dbReference type="OrthoDB" id="1737613at2759"/>
<evidence type="ECO:0000256" key="9">
    <source>
        <dbReference type="ARBA" id="ARBA00023128"/>
    </source>
</evidence>
<reference evidence="14" key="1">
    <citation type="submission" date="2021-02" db="EMBL/GenBank/DDBJ databases">
        <authorList>
            <person name="Nowell W R."/>
        </authorList>
    </citation>
    <scope>NUCLEOTIDE SEQUENCE</scope>
</reference>
<organism evidence="14 17">
    <name type="scientific">Adineta steineri</name>
    <dbReference type="NCBI Taxonomy" id="433720"/>
    <lineage>
        <taxon>Eukaryota</taxon>
        <taxon>Metazoa</taxon>
        <taxon>Spiralia</taxon>
        <taxon>Gnathifera</taxon>
        <taxon>Rotifera</taxon>
        <taxon>Eurotatoria</taxon>
        <taxon>Bdelloidea</taxon>
        <taxon>Adinetida</taxon>
        <taxon>Adinetidae</taxon>
        <taxon>Adineta</taxon>
    </lineage>
</organism>
<keyword evidence="8" id="KW-0378">Hydrolase</keyword>
<dbReference type="EMBL" id="CAJOAY010001388">
    <property type="protein sequence ID" value="CAF3836467.1"/>
    <property type="molecule type" value="Genomic_DNA"/>
</dbReference>
<comment type="caution">
    <text evidence="14">The sequence shown here is derived from an EMBL/GenBank/DDBJ whole genome shotgun (WGS) entry which is preliminary data.</text>
</comment>
<dbReference type="GO" id="GO:0005739">
    <property type="term" value="C:mitochondrion"/>
    <property type="evidence" value="ECO:0007669"/>
    <property type="project" value="UniProtKB-SubCell"/>
</dbReference>
<protein>
    <recommendedName>
        <fullName evidence="6">3-hydroxyisobutyryl-CoA hydrolase, mitochondrial</fullName>
        <ecNumber evidence="5">3.1.2.4</ecNumber>
    </recommendedName>
    <alternativeName>
        <fullName evidence="11">3-hydroxyisobutyryl-coenzyme A hydrolase</fullName>
    </alternativeName>
</protein>
<keyword evidence="7" id="KW-0101">Branched-chain amino acid catabolism</keyword>
<evidence type="ECO:0000259" key="13">
    <source>
        <dbReference type="Pfam" id="PF16113"/>
    </source>
</evidence>
<evidence type="ECO:0000256" key="8">
    <source>
        <dbReference type="ARBA" id="ARBA00022801"/>
    </source>
</evidence>
<gene>
    <name evidence="15" type="ORF">OKA104_LOCUS20622</name>
    <name evidence="16" type="ORF">OXD698_LOCUS30315</name>
    <name evidence="14" type="ORF">VCS650_LOCUS16769</name>
</gene>
<dbReference type="Gene3D" id="3.90.226.10">
    <property type="entry name" value="2-enoyl-CoA Hydratase, Chain A, domain 1"/>
    <property type="match status" value="1"/>
</dbReference>
<keyword evidence="12" id="KW-0732">Signal</keyword>
<dbReference type="SUPFAM" id="SSF52096">
    <property type="entry name" value="ClpP/crotonase"/>
    <property type="match status" value="1"/>
</dbReference>
<evidence type="ECO:0000256" key="1">
    <source>
        <dbReference type="ARBA" id="ARBA00001709"/>
    </source>
</evidence>
<comment type="catalytic activity">
    <reaction evidence="1">
        <text>3-hydroxy-2-methylpropanoyl-CoA + H2O = 3-hydroxy-2-methylpropanoate + CoA + H(+)</text>
        <dbReference type="Rhea" id="RHEA:20888"/>
        <dbReference type="ChEBI" id="CHEBI:11805"/>
        <dbReference type="ChEBI" id="CHEBI:15377"/>
        <dbReference type="ChEBI" id="CHEBI:15378"/>
        <dbReference type="ChEBI" id="CHEBI:57287"/>
        <dbReference type="ChEBI" id="CHEBI:57340"/>
        <dbReference type="EC" id="3.1.2.4"/>
    </reaction>
</comment>
<dbReference type="PANTHER" id="PTHR43176">
    <property type="entry name" value="3-HYDROXYISOBUTYRYL-COA HYDROLASE-RELATED"/>
    <property type="match status" value="1"/>
</dbReference>
<keyword evidence="9" id="KW-0496">Mitochondrion</keyword>
<dbReference type="EMBL" id="CAJOAZ010003548">
    <property type="protein sequence ID" value="CAF4014558.1"/>
    <property type="molecule type" value="Genomic_DNA"/>
</dbReference>
<evidence type="ECO:0000256" key="6">
    <source>
        <dbReference type="ARBA" id="ARBA00016714"/>
    </source>
</evidence>
<feature type="signal peptide" evidence="12">
    <location>
        <begin position="1"/>
        <end position="17"/>
    </location>
</feature>
<evidence type="ECO:0000256" key="11">
    <source>
        <dbReference type="ARBA" id="ARBA00031181"/>
    </source>
</evidence>
<dbReference type="NCBIfam" id="NF004127">
    <property type="entry name" value="PRK05617.1"/>
    <property type="match status" value="1"/>
</dbReference>
<feature type="domain" description="Enoyl-CoA hydratase/isomerase" evidence="13">
    <location>
        <begin position="76"/>
        <end position="405"/>
    </location>
</feature>
<dbReference type="InterPro" id="IPR045004">
    <property type="entry name" value="ECH_dom"/>
</dbReference>
<dbReference type="GO" id="GO:0003860">
    <property type="term" value="F:3-hydroxyisobutyryl-CoA hydrolase activity"/>
    <property type="evidence" value="ECO:0007669"/>
    <property type="project" value="UniProtKB-EC"/>
</dbReference>
<evidence type="ECO:0000313" key="14">
    <source>
        <dbReference type="EMBL" id="CAF1039173.1"/>
    </source>
</evidence>
<dbReference type="FunFam" id="3.90.226.10:FF:000026">
    <property type="entry name" value="3-hydroxyisobutyryl-CoA hydrolase, mitochondrial"/>
    <property type="match status" value="1"/>
</dbReference>
<accession>A0A814JL34</accession>
<evidence type="ECO:0000256" key="5">
    <source>
        <dbReference type="ARBA" id="ARBA00011915"/>
    </source>
</evidence>
<evidence type="ECO:0000256" key="12">
    <source>
        <dbReference type="SAM" id="SignalP"/>
    </source>
</evidence>
<evidence type="ECO:0000313" key="15">
    <source>
        <dbReference type="EMBL" id="CAF3836467.1"/>
    </source>
</evidence>
<evidence type="ECO:0000256" key="2">
    <source>
        <dbReference type="ARBA" id="ARBA00004173"/>
    </source>
</evidence>
<evidence type="ECO:0000313" key="16">
    <source>
        <dbReference type="EMBL" id="CAF4014558.1"/>
    </source>
</evidence>
<dbReference type="AlphaFoldDB" id="A0A814JL34"/>
<dbReference type="GO" id="GO:0006574">
    <property type="term" value="P:L-valine catabolic process"/>
    <property type="evidence" value="ECO:0007669"/>
    <property type="project" value="UniProtKB-UniPathway"/>
</dbReference>
<comment type="similarity">
    <text evidence="4">Belongs to the enoyl-CoA hydratase/isomerase family.</text>
</comment>
<sequence>MASLWYILALVITPEWSYIMYRTLLNRSCLSQIFPRVNIHLSTPKVEEVASSKDVQQKPSTSTNDEVKFDYKNKTGIIQLNKPKALNALSLSMIEKIYPKMKEWESDGKTELVIVKSTIPKAFCAGGDIKAIMNKTAEGNKHAEEFFRKEYTLNYLTGNYKLPYVAIINGITMGGGVGLSVHGPFRIATETTTIAMPETAIGLFPDVGGSHFLPRLSNNLGVFLGLTGYRLRGIDVLHAGFATHFVPTNRLEEVERKLVDIPKANYNSVKDVLDKSSESVNSHASFSLQDQLPLINRVFSIDTKNVETILERLKSDGSDFALKQLATLEKMSPTSLKLTFEQLKRGQKLDLKDCLIMEYRLAQNTMIGHDFYEGVRAVLVDKDNKPQWKPNSLKNVSDKEIEDYFKKPSSNEDLQI</sequence>
<evidence type="ECO:0000256" key="7">
    <source>
        <dbReference type="ARBA" id="ARBA00022456"/>
    </source>
</evidence>
<dbReference type="InterPro" id="IPR032259">
    <property type="entry name" value="HIBYL-CoA-H"/>
</dbReference>
<dbReference type="Proteomes" id="UP000663844">
    <property type="component" value="Unassembled WGS sequence"/>
</dbReference>